<dbReference type="Proteomes" id="UP000317238">
    <property type="component" value="Unassembled WGS sequence"/>
</dbReference>
<accession>A0A5C5YFN2</accession>
<dbReference type="AlphaFoldDB" id="A0A5C5YFN2"/>
<sequence>MLKKMLIAGGALALLSSLSIGVPFWSYAKCGFNSVSTAASDAMPLEWELKRARQMIHDLQPEIEANAHRIAREKVETARLAKQLDDTESRLAKSKSDIARLHDDLQQDSVVYAYGGRTYTSAQVKADLTNRAKRHQTRQATADKLRQMLSAREASLQAAQQQMDAMLNARRQLEVEVENLQARMSALRVAQTNSQLNLDDSRLAQTRDLLDEIATRIDVQEETLAVDVEYFGEIDLDQPTEADLDALVSSILNDDPSVEEEKLVSIQLD</sequence>
<dbReference type="RefSeq" id="WP_145293800.1">
    <property type="nucleotide sequence ID" value="NZ_CP036319.1"/>
</dbReference>
<reference evidence="2 3" key="1">
    <citation type="submission" date="2019-02" db="EMBL/GenBank/DDBJ databases">
        <title>Deep-cultivation of Planctomycetes and their phenomic and genomic characterization uncovers novel biology.</title>
        <authorList>
            <person name="Wiegand S."/>
            <person name="Jogler M."/>
            <person name="Boedeker C."/>
            <person name="Pinto D."/>
            <person name="Vollmers J."/>
            <person name="Rivas-Marin E."/>
            <person name="Kohn T."/>
            <person name="Peeters S.H."/>
            <person name="Heuer A."/>
            <person name="Rast P."/>
            <person name="Oberbeckmann S."/>
            <person name="Bunk B."/>
            <person name="Jeske O."/>
            <person name="Meyerdierks A."/>
            <person name="Storesund J.E."/>
            <person name="Kallscheuer N."/>
            <person name="Luecker S."/>
            <person name="Lage O.M."/>
            <person name="Pohl T."/>
            <person name="Merkel B.J."/>
            <person name="Hornburger P."/>
            <person name="Mueller R.-W."/>
            <person name="Bruemmer F."/>
            <person name="Labrenz M."/>
            <person name="Spormann A.M."/>
            <person name="Op Den Camp H."/>
            <person name="Overmann J."/>
            <person name="Amann R."/>
            <person name="Jetten M.S.M."/>
            <person name="Mascher T."/>
            <person name="Medema M.H."/>
            <person name="Devos D.P."/>
            <person name="Kaster A.-K."/>
            <person name="Ovreas L."/>
            <person name="Rohde M."/>
            <person name="Galperin M.Y."/>
            <person name="Jogler C."/>
        </authorList>
    </citation>
    <scope>NUCLEOTIDE SEQUENCE [LARGE SCALE GENOMIC DNA]</scope>
    <source>
        <strain evidence="2 3">Pan14r</strain>
    </source>
</reference>
<dbReference type="OrthoDB" id="271886at2"/>
<name>A0A5C5YFN2_9PLAN</name>
<feature type="coiled-coil region" evidence="1">
    <location>
        <begin position="142"/>
        <end position="190"/>
    </location>
</feature>
<keyword evidence="3" id="KW-1185">Reference proteome</keyword>
<dbReference type="EMBL" id="SJPL01000001">
    <property type="protein sequence ID" value="TWT72072.1"/>
    <property type="molecule type" value="Genomic_DNA"/>
</dbReference>
<organism evidence="2 3">
    <name type="scientific">Crateriforma conspicua</name>
    <dbReference type="NCBI Taxonomy" id="2527996"/>
    <lineage>
        <taxon>Bacteria</taxon>
        <taxon>Pseudomonadati</taxon>
        <taxon>Planctomycetota</taxon>
        <taxon>Planctomycetia</taxon>
        <taxon>Planctomycetales</taxon>
        <taxon>Planctomycetaceae</taxon>
        <taxon>Crateriforma</taxon>
    </lineage>
</organism>
<comment type="caution">
    <text evidence="2">The sequence shown here is derived from an EMBL/GenBank/DDBJ whole genome shotgun (WGS) entry which is preliminary data.</text>
</comment>
<proteinExistence type="predicted"/>
<protein>
    <submittedName>
        <fullName evidence="2">Chromosome partition protein Smc</fullName>
    </submittedName>
</protein>
<gene>
    <name evidence="2" type="primary">smc_9</name>
    <name evidence="2" type="ORF">Pan14r_43890</name>
</gene>
<evidence type="ECO:0000313" key="2">
    <source>
        <dbReference type="EMBL" id="TWT72072.1"/>
    </source>
</evidence>
<keyword evidence="1" id="KW-0175">Coiled coil</keyword>
<evidence type="ECO:0000256" key="1">
    <source>
        <dbReference type="SAM" id="Coils"/>
    </source>
</evidence>
<evidence type="ECO:0000313" key="3">
    <source>
        <dbReference type="Proteomes" id="UP000317238"/>
    </source>
</evidence>